<protein>
    <submittedName>
        <fullName evidence="2">Uncharacterized protein</fullName>
    </submittedName>
</protein>
<keyword evidence="1" id="KW-1133">Transmembrane helix</keyword>
<organism evidence="2 3">
    <name type="scientific">Roseovarius tolerans</name>
    <dbReference type="NCBI Taxonomy" id="74031"/>
    <lineage>
        <taxon>Bacteria</taxon>
        <taxon>Pseudomonadati</taxon>
        <taxon>Pseudomonadota</taxon>
        <taxon>Alphaproteobacteria</taxon>
        <taxon>Rhodobacterales</taxon>
        <taxon>Roseobacteraceae</taxon>
        <taxon>Roseovarius</taxon>
    </lineage>
</organism>
<dbReference type="Proteomes" id="UP000037046">
    <property type="component" value="Unassembled WGS sequence"/>
</dbReference>
<dbReference type="STRING" id="74031.SAMN04488077_107138"/>
<comment type="caution">
    <text evidence="2">The sequence shown here is derived from an EMBL/GenBank/DDBJ whole genome shotgun (WGS) entry which is preliminary data.</text>
</comment>
<keyword evidence="1" id="KW-0812">Transmembrane</keyword>
<sequence>MTRIIDTLADQNWRHGMGRRFEAMTDEIFQVIRWMLVVGLASYLAKTHDALILSLTYWVLSALLFGYVASRFLLRPEIPFLGNPSGRMGRLTQSALNFLLCVVVFGLTIYAVSALTEAIAAYRGAL</sequence>
<gene>
    <name evidence="2" type="ORF">ROTO_23840</name>
</gene>
<feature type="transmembrane region" description="Helical" evidence="1">
    <location>
        <begin position="95"/>
        <end position="122"/>
    </location>
</feature>
<keyword evidence="1" id="KW-0472">Membrane</keyword>
<evidence type="ECO:0000256" key="1">
    <source>
        <dbReference type="SAM" id="Phobius"/>
    </source>
</evidence>
<dbReference type="RefSeq" id="WP_050663261.1">
    <property type="nucleotide sequence ID" value="NZ_CP118494.1"/>
</dbReference>
<reference evidence="3" key="1">
    <citation type="submission" date="2015-07" db="EMBL/GenBank/DDBJ databases">
        <title>Draft Genome Sequence of Roseovarius tolerans EL-164, a producer of N-Acylated Alanine Methyl Esters (NAMEs).</title>
        <authorList>
            <person name="Voget S."/>
            <person name="Bruns H."/>
            <person name="Wagner-Doebler I."/>
            <person name="Schulz S."/>
            <person name="Daniel R."/>
        </authorList>
    </citation>
    <scope>NUCLEOTIDE SEQUENCE [LARGE SCALE GENOMIC DNA]</scope>
    <source>
        <strain evidence="3">EL-164</strain>
    </source>
</reference>
<proteinExistence type="predicted"/>
<dbReference type="AlphaFoldDB" id="A0A0L6CUB6"/>
<feature type="transmembrane region" description="Helical" evidence="1">
    <location>
        <begin position="51"/>
        <end position="74"/>
    </location>
</feature>
<dbReference type="EMBL" id="LGVV01000032">
    <property type="protein sequence ID" value="KNX41083.1"/>
    <property type="molecule type" value="Genomic_DNA"/>
</dbReference>
<dbReference type="OrthoDB" id="7743161at2"/>
<dbReference type="PATRIC" id="fig|74031.6.peg.2437"/>
<accession>A0A0L6CUB6</accession>
<name>A0A0L6CUB6_9RHOB</name>
<keyword evidence="3" id="KW-1185">Reference proteome</keyword>
<evidence type="ECO:0000313" key="3">
    <source>
        <dbReference type="Proteomes" id="UP000037046"/>
    </source>
</evidence>
<evidence type="ECO:0000313" key="2">
    <source>
        <dbReference type="EMBL" id="KNX41083.1"/>
    </source>
</evidence>